<evidence type="ECO:0000256" key="1">
    <source>
        <dbReference type="SAM" id="MobiDB-lite"/>
    </source>
</evidence>
<proteinExistence type="predicted"/>
<keyword evidence="3" id="KW-1185">Reference proteome</keyword>
<dbReference type="EMBL" id="ML987190">
    <property type="protein sequence ID" value="KAF2254280.1"/>
    <property type="molecule type" value="Genomic_DNA"/>
</dbReference>
<gene>
    <name evidence="2" type="ORF">BU26DRAFT_500061</name>
</gene>
<evidence type="ECO:0000313" key="3">
    <source>
        <dbReference type="Proteomes" id="UP000800094"/>
    </source>
</evidence>
<feature type="compositionally biased region" description="Polar residues" evidence="1">
    <location>
        <begin position="46"/>
        <end position="69"/>
    </location>
</feature>
<feature type="region of interest" description="Disordered" evidence="1">
    <location>
        <begin position="1"/>
        <end position="103"/>
    </location>
</feature>
<sequence>MLPVLRDKAVKDAETATSTRPDRRPSTSNHIPRNTTDAFVNEHNKPPSTSDRGSPSTDTQLKMSPTPSAGPSFIMGLQCQQARHTRAEQLSHGHTQVSPAGREVCQDLEQGPRRAAARSRQDDRLSGQADLCASMFREVRQSASRPNFVFQSRWRYRAPAFNESALNASSSDDKFQAWLDVRGFMPKSADRLGCGRIALPLPLADTSSPFSTPIIDVISPQTSLACADALRIFYGETEWTICSI</sequence>
<dbReference type="RefSeq" id="XP_033689284.1">
    <property type="nucleotide sequence ID" value="XM_033826470.1"/>
</dbReference>
<accession>A0A6A6IXD1</accession>
<dbReference type="GeneID" id="54579800"/>
<organism evidence="2 3">
    <name type="scientific">Trematosphaeria pertusa</name>
    <dbReference type="NCBI Taxonomy" id="390896"/>
    <lineage>
        <taxon>Eukaryota</taxon>
        <taxon>Fungi</taxon>
        <taxon>Dikarya</taxon>
        <taxon>Ascomycota</taxon>
        <taxon>Pezizomycotina</taxon>
        <taxon>Dothideomycetes</taxon>
        <taxon>Pleosporomycetidae</taxon>
        <taxon>Pleosporales</taxon>
        <taxon>Massarineae</taxon>
        <taxon>Trematosphaeriaceae</taxon>
        <taxon>Trematosphaeria</taxon>
    </lineage>
</organism>
<dbReference type="Proteomes" id="UP000800094">
    <property type="component" value="Unassembled WGS sequence"/>
</dbReference>
<feature type="compositionally biased region" description="Basic and acidic residues" evidence="1">
    <location>
        <begin position="1"/>
        <end position="25"/>
    </location>
</feature>
<evidence type="ECO:0000313" key="2">
    <source>
        <dbReference type="EMBL" id="KAF2254280.1"/>
    </source>
</evidence>
<reference evidence="2" key="1">
    <citation type="journal article" date="2020" name="Stud. Mycol.">
        <title>101 Dothideomycetes genomes: a test case for predicting lifestyles and emergence of pathogens.</title>
        <authorList>
            <person name="Haridas S."/>
            <person name="Albert R."/>
            <person name="Binder M."/>
            <person name="Bloem J."/>
            <person name="Labutti K."/>
            <person name="Salamov A."/>
            <person name="Andreopoulos B."/>
            <person name="Baker S."/>
            <person name="Barry K."/>
            <person name="Bills G."/>
            <person name="Bluhm B."/>
            <person name="Cannon C."/>
            <person name="Castanera R."/>
            <person name="Culley D."/>
            <person name="Daum C."/>
            <person name="Ezra D."/>
            <person name="Gonzalez J."/>
            <person name="Henrissat B."/>
            <person name="Kuo A."/>
            <person name="Liang C."/>
            <person name="Lipzen A."/>
            <person name="Lutzoni F."/>
            <person name="Magnuson J."/>
            <person name="Mondo S."/>
            <person name="Nolan M."/>
            <person name="Ohm R."/>
            <person name="Pangilinan J."/>
            <person name="Park H.-J."/>
            <person name="Ramirez L."/>
            <person name="Alfaro M."/>
            <person name="Sun H."/>
            <person name="Tritt A."/>
            <person name="Yoshinaga Y."/>
            <person name="Zwiers L.-H."/>
            <person name="Turgeon B."/>
            <person name="Goodwin S."/>
            <person name="Spatafora J."/>
            <person name="Crous P."/>
            <person name="Grigoriev I."/>
        </authorList>
    </citation>
    <scope>NUCLEOTIDE SEQUENCE</scope>
    <source>
        <strain evidence="2">CBS 122368</strain>
    </source>
</reference>
<name>A0A6A6IXD1_9PLEO</name>
<feature type="compositionally biased region" description="Polar residues" evidence="1">
    <location>
        <begin position="26"/>
        <end position="38"/>
    </location>
</feature>
<dbReference type="AlphaFoldDB" id="A0A6A6IXD1"/>
<protein>
    <submittedName>
        <fullName evidence="2">Uncharacterized protein</fullName>
    </submittedName>
</protein>